<dbReference type="PANTHER" id="PTHR35794">
    <property type="entry name" value="CELL DIVISION PROTEIN DIVIVA"/>
    <property type="match status" value="1"/>
</dbReference>
<name>A0A0K2SMZ1_LIMPI</name>
<reference evidence="10" key="1">
    <citation type="submission" date="2015-07" db="EMBL/GenBank/DDBJ databases">
        <title>Complete genome sequence and phylogenetic analysis of Limnochorda pilosa.</title>
        <authorList>
            <person name="Watanabe M."/>
            <person name="Kojima H."/>
            <person name="Fukui M."/>
        </authorList>
    </citation>
    <scope>NUCLEOTIDE SEQUENCE [LARGE SCALE GENOMIC DNA]</scope>
    <source>
        <strain evidence="10">HC45</strain>
    </source>
</reference>
<accession>A0A0K2SMZ1</accession>
<evidence type="ECO:0000256" key="7">
    <source>
        <dbReference type="SAM" id="Coils"/>
    </source>
</evidence>
<sequence length="211" mass="23831">MLTPRELRQIEFRRVFRGYDPQEVDEFLTRLIEEYEKSFKERSPEAARARAGAAEAEPAEPRRGGGEPEVREAVELARQAAEELRSNAQWEARLILDQARQRAARIEEEARQQAGLERTRLRELREEADRLLRQLRRLTDEYLQGAPAPAGGSASGPPVPTPEDGPAGNHPAGGEEEERETQSFPISALQRGGTEGDEEEDDRAFRRYGRG</sequence>
<dbReference type="InterPro" id="IPR019933">
    <property type="entry name" value="DivIVA_domain"/>
</dbReference>
<dbReference type="PANTHER" id="PTHR35794:SF2">
    <property type="entry name" value="CELL DIVISION PROTEIN DIVIVA"/>
    <property type="match status" value="1"/>
</dbReference>
<feature type="coiled-coil region" evidence="7">
    <location>
        <begin position="96"/>
        <end position="141"/>
    </location>
</feature>
<evidence type="ECO:0008006" key="11">
    <source>
        <dbReference type="Google" id="ProtNLM"/>
    </source>
</evidence>
<evidence type="ECO:0000313" key="10">
    <source>
        <dbReference type="Proteomes" id="UP000065807"/>
    </source>
</evidence>
<feature type="compositionally biased region" description="Basic and acidic residues" evidence="8">
    <location>
        <begin position="59"/>
        <end position="71"/>
    </location>
</feature>
<evidence type="ECO:0000256" key="8">
    <source>
        <dbReference type="SAM" id="MobiDB-lite"/>
    </source>
</evidence>
<keyword evidence="10" id="KW-1185">Reference proteome</keyword>
<dbReference type="Gene3D" id="1.20.5.2950">
    <property type="match status" value="1"/>
</dbReference>
<evidence type="ECO:0000256" key="3">
    <source>
        <dbReference type="ARBA" id="ARBA00022490"/>
    </source>
</evidence>
<keyword evidence="4" id="KW-0132">Cell division</keyword>
<dbReference type="STRING" id="1555112.LIP_2542"/>
<reference evidence="10" key="2">
    <citation type="journal article" date="2016" name="Int. J. Syst. Evol. Microbiol.">
        <title>Complete genome sequence and cell structure of Limnochorda pilosa, a Gram-negative spore-former within the phylum Firmicutes.</title>
        <authorList>
            <person name="Watanabe M."/>
            <person name="Kojima H."/>
            <person name="Fukui M."/>
        </authorList>
    </citation>
    <scope>NUCLEOTIDE SEQUENCE [LARGE SCALE GENOMIC DNA]</scope>
    <source>
        <strain evidence="10">HC45</strain>
    </source>
</reference>
<dbReference type="Pfam" id="PF05103">
    <property type="entry name" value="DivIVA"/>
    <property type="match status" value="1"/>
</dbReference>
<evidence type="ECO:0000256" key="5">
    <source>
        <dbReference type="ARBA" id="ARBA00023054"/>
    </source>
</evidence>
<organism evidence="9 10">
    <name type="scientific">Limnochorda pilosa</name>
    <dbReference type="NCBI Taxonomy" id="1555112"/>
    <lineage>
        <taxon>Bacteria</taxon>
        <taxon>Bacillati</taxon>
        <taxon>Bacillota</taxon>
        <taxon>Limnochordia</taxon>
        <taxon>Limnochordales</taxon>
        <taxon>Limnochordaceae</taxon>
        <taxon>Limnochorda</taxon>
    </lineage>
</organism>
<dbReference type="NCBIfam" id="TIGR03544">
    <property type="entry name" value="DivI1A_domain"/>
    <property type="match status" value="1"/>
</dbReference>
<dbReference type="Proteomes" id="UP000065807">
    <property type="component" value="Chromosome"/>
</dbReference>
<evidence type="ECO:0000256" key="1">
    <source>
        <dbReference type="ARBA" id="ARBA00004496"/>
    </source>
</evidence>
<evidence type="ECO:0000256" key="4">
    <source>
        <dbReference type="ARBA" id="ARBA00022618"/>
    </source>
</evidence>
<feature type="region of interest" description="Disordered" evidence="8">
    <location>
        <begin position="38"/>
        <end position="71"/>
    </location>
</feature>
<keyword evidence="5 7" id="KW-0175">Coiled coil</keyword>
<gene>
    <name evidence="9" type="ORF">LIP_2542</name>
</gene>
<comment type="subcellular location">
    <subcellularLocation>
        <location evidence="1">Cytoplasm</location>
    </subcellularLocation>
</comment>
<feature type="compositionally biased region" description="Basic and acidic residues" evidence="8">
    <location>
        <begin position="38"/>
        <end position="48"/>
    </location>
</feature>
<feature type="region of interest" description="Disordered" evidence="8">
    <location>
        <begin position="142"/>
        <end position="211"/>
    </location>
</feature>
<evidence type="ECO:0000256" key="6">
    <source>
        <dbReference type="ARBA" id="ARBA00023306"/>
    </source>
</evidence>
<feature type="compositionally biased region" description="Low complexity" evidence="8">
    <location>
        <begin position="145"/>
        <end position="156"/>
    </location>
</feature>
<dbReference type="GO" id="GO:0051301">
    <property type="term" value="P:cell division"/>
    <property type="evidence" value="ECO:0007669"/>
    <property type="project" value="UniProtKB-KW"/>
</dbReference>
<dbReference type="RefSeq" id="WP_068138627.1">
    <property type="nucleotide sequence ID" value="NZ_AP014924.1"/>
</dbReference>
<proteinExistence type="inferred from homology"/>
<dbReference type="GO" id="GO:0005737">
    <property type="term" value="C:cytoplasm"/>
    <property type="evidence" value="ECO:0007669"/>
    <property type="project" value="UniProtKB-SubCell"/>
</dbReference>
<evidence type="ECO:0000256" key="2">
    <source>
        <dbReference type="ARBA" id="ARBA00009008"/>
    </source>
</evidence>
<keyword evidence="3" id="KW-0963">Cytoplasm</keyword>
<keyword evidence="6" id="KW-0131">Cell cycle</keyword>
<dbReference type="Gene3D" id="6.10.250.660">
    <property type="match status" value="1"/>
</dbReference>
<protein>
    <recommendedName>
        <fullName evidence="11">Cell division protein DivIVA</fullName>
    </recommendedName>
</protein>
<dbReference type="EMBL" id="AP014924">
    <property type="protein sequence ID" value="BAS28372.1"/>
    <property type="molecule type" value="Genomic_DNA"/>
</dbReference>
<dbReference type="InterPro" id="IPR007793">
    <property type="entry name" value="DivIVA_fam"/>
</dbReference>
<evidence type="ECO:0000313" key="9">
    <source>
        <dbReference type="EMBL" id="BAS28372.1"/>
    </source>
</evidence>
<dbReference type="KEGG" id="lpil:LIP_2542"/>
<dbReference type="AlphaFoldDB" id="A0A0K2SMZ1"/>
<dbReference type="OrthoDB" id="389699at2"/>
<comment type="similarity">
    <text evidence="2">Belongs to the DivIVA family.</text>
</comment>